<keyword evidence="2" id="KW-1185">Reference proteome</keyword>
<name>A0AA88LZE7_TACVA</name>
<reference evidence="1" key="1">
    <citation type="submission" date="2023-08" db="EMBL/GenBank/DDBJ databases">
        <title>Pelteobagrus vachellii genome.</title>
        <authorList>
            <person name="Liu H."/>
        </authorList>
    </citation>
    <scope>NUCLEOTIDE SEQUENCE</scope>
    <source>
        <strain evidence="1">PRFRI_2022a</strain>
        <tissue evidence="1">Muscle</tissue>
    </source>
</reference>
<comment type="caution">
    <text evidence="1">The sequence shown here is derived from an EMBL/GenBank/DDBJ whole genome shotgun (WGS) entry which is preliminary data.</text>
</comment>
<proteinExistence type="predicted"/>
<evidence type="ECO:0000313" key="2">
    <source>
        <dbReference type="Proteomes" id="UP001187315"/>
    </source>
</evidence>
<organism evidence="1 2">
    <name type="scientific">Tachysurus vachellii</name>
    <name type="common">Darkbarbel catfish</name>
    <name type="synonym">Pelteobagrus vachellii</name>
    <dbReference type="NCBI Taxonomy" id="175792"/>
    <lineage>
        <taxon>Eukaryota</taxon>
        <taxon>Metazoa</taxon>
        <taxon>Chordata</taxon>
        <taxon>Craniata</taxon>
        <taxon>Vertebrata</taxon>
        <taxon>Euteleostomi</taxon>
        <taxon>Actinopterygii</taxon>
        <taxon>Neopterygii</taxon>
        <taxon>Teleostei</taxon>
        <taxon>Ostariophysi</taxon>
        <taxon>Siluriformes</taxon>
        <taxon>Bagridae</taxon>
        <taxon>Tachysurus</taxon>
    </lineage>
</organism>
<dbReference type="AlphaFoldDB" id="A0AA88LZE7"/>
<accession>A0AA88LZE7</accession>
<gene>
    <name evidence="1" type="ORF">Q7C36_018275</name>
</gene>
<dbReference type="Proteomes" id="UP001187315">
    <property type="component" value="Unassembled WGS sequence"/>
</dbReference>
<dbReference type="EMBL" id="JAVHJS010000019">
    <property type="protein sequence ID" value="KAK2827349.1"/>
    <property type="molecule type" value="Genomic_DNA"/>
</dbReference>
<protein>
    <submittedName>
        <fullName evidence="1">Uncharacterized protein</fullName>
    </submittedName>
</protein>
<evidence type="ECO:0000313" key="1">
    <source>
        <dbReference type="EMBL" id="KAK2827349.1"/>
    </source>
</evidence>
<sequence length="67" mass="7467">MLLLSSHPLCMHIIPCITCKGSSLLFEGCKRTFLTKRESLAVLLMEGRLGGFKEGHHVSLCLLMDFC</sequence>